<protein>
    <submittedName>
        <fullName evidence="3">Rab small monomeric gtpase</fullName>
    </submittedName>
</protein>
<evidence type="ECO:0000256" key="1">
    <source>
        <dbReference type="SAM" id="Phobius"/>
    </source>
</evidence>
<gene>
    <name evidence="3" type="ORF">MSAN_00244800</name>
</gene>
<feature type="chain" id="PRO_5034501313" evidence="2">
    <location>
        <begin position="26"/>
        <end position="276"/>
    </location>
</feature>
<dbReference type="InterPro" id="IPR027417">
    <property type="entry name" value="P-loop_NTPase"/>
</dbReference>
<keyword evidence="2" id="KW-0732">Signal</keyword>
<reference evidence="3" key="1">
    <citation type="submission" date="2020-05" db="EMBL/GenBank/DDBJ databases">
        <title>Mycena genomes resolve the evolution of fungal bioluminescence.</title>
        <authorList>
            <person name="Tsai I.J."/>
        </authorList>
    </citation>
    <scope>NUCLEOTIDE SEQUENCE</scope>
    <source>
        <strain evidence="3">160909Yilan</strain>
    </source>
</reference>
<feature type="transmembrane region" description="Helical" evidence="1">
    <location>
        <begin position="180"/>
        <end position="200"/>
    </location>
</feature>
<keyword evidence="4" id="KW-1185">Reference proteome</keyword>
<feature type="transmembrane region" description="Helical" evidence="1">
    <location>
        <begin position="140"/>
        <end position="159"/>
    </location>
</feature>
<dbReference type="Gene3D" id="3.40.50.300">
    <property type="entry name" value="P-loop containing nucleotide triphosphate hydrolases"/>
    <property type="match status" value="1"/>
</dbReference>
<keyword evidence="1" id="KW-1133">Transmembrane helix</keyword>
<evidence type="ECO:0000313" key="4">
    <source>
        <dbReference type="Proteomes" id="UP000623467"/>
    </source>
</evidence>
<dbReference type="AlphaFoldDB" id="A0A8H6ZIV8"/>
<comment type="caution">
    <text evidence="3">The sequence shown here is derived from an EMBL/GenBank/DDBJ whole genome shotgun (WGS) entry which is preliminary data.</text>
</comment>
<sequence>MHPHLVLRSIVLRLRLYLMHKLKTAQTPTTPATTQTAQLEPVPQLRSLEERVRGDDHACAHVLCVAFVPLLLGFTFLLKPLSESAADVANISGCERHRKEWKANAVSARTQHLPSEQQRVQFRRDKSCVHRRFGGGQDEFIVVTLFFAIYRCWLAAVHLRTLLSLVPRYHPRRFHHQDSPCAALLFLSLSLFLVFVFTHLRAYRAADLGHSWRAHCLAHLWPVFVRGADAAILMYDLTSSETLYALREWWDEFKAKAAAREEDLEGRRRPFQLCLR</sequence>
<evidence type="ECO:0000313" key="3">
    <source>
        <dbReference type="EMBL" id="KAF7378202.1"/>
    </source>
</evidence>
<keyword evidence="1" id="KW-0472">Membrane</keyword>
<dbReference type="Proteomes" id="UP000623467">
    <property type="component" value="Unassembled WGS sequence"/>
</dbReference>
<keyword evidence="1" id="KW-0812">Transmembrane</keyword>
<name>A0A8H6ZIV8_9AGAR</name>
<accession>A0A8H6ZIV8</accession>
<feature type="signal peptide" evidence="2">
    <location>
        <begin position="1"/>
        <end position="25"/>
    </location>
</feature>
<dbReference type="EMBL" id="JACAZH010000001">
    <property type="protein sequence ID" value="KAF7378202.1"/>
    <property type="molecule type" value="Genomic_DNA"/>
</dbReference>
<proteinExistence type="predicted"/>
<dbReference type="SUPFAM" id="SSF52540">
    <property type="entry name" value="P-loop containing nucleoside triphosphate hydrolases"/>
    <property type="match status" value="1"/>
</dbReference>
<evidence type="ECO:0000256" key="2">
    <source>
        <dbReference type="SAM" id="SignalP"/>
    </source>
</evidence>
<organism evidence="3 4">
    <name type="scientific">Mycena sanguinolenta</name>
    <dbReference type="NCBI Taxonomy" id="230812"/>
    <lineage>
        <taxon>Eukaryota</taxon>
        <taxon>Fungi</taxon>
        <taxon>Dikarya</taxon>
        <taxon>Basidiomycota</taxon>
        <taxon>Agaricomycotina</taxon>
        <taxon>Agaricomycetes</taxon>
        <taxon>Agaricomycetidae</taxon>
        <taxon>Agaricales</taxon>
        <taxon>Marasmiineae</taxon>
        <taxon>Mycenaceae</taxon>
        <taxon>Mycena</taxon>
    </lineage>
</organism>
<dbReference type="OrthoDB" id="9989112at2759"/>